<dbReference type="PANTHER" id="PTHR11820">
    <property type="entry name" value="ACYLPYRUVASE"/>
    <property type="match status" value="1"/>
</dbReference>
<accession>A0ABY4GW20</accession>
<dbReference type="InterPro" id="IPR011234">
    <property type="entry name" value="Fumarylacetoacetase-like_C"/>
</dbReference>
<evidence type="ECO:0000313" key="4">
    <source>
        <dbReference type="EMBL" id="UOQ92365.1"/>
    </source>
</evidence>
<keyword evidence="4" id="KW-0378">Hydrolase</keyword>
<proteinExistence type="inferred from homology"/>
<evidence type="ECO:0000256" key="1">
    <source>
        <dbReference type="ARBA" id="ARBA00010211"/>
    </source>
</evidence>
<dbReference type="RefSeq" id="WP_244751975.1">
    <property type="nucleotide sequence ID" value="NZ_CP095074.1"/>
</dbReference>
<evidence type="ECO:0000313" key="5">
    <source>
        <dbReference type="Proteomes" id="UP000831880"/>
    </source>
</evidence>
<evidence type="ECO:0000256" key="2">
    <source>
        <dbReference type="ARBA" id="ARBA00022723"/>
    </source>
</evidence>
<dbReference type="GO" id="GO:0016787">
    <property type="term" value="F:hydrolase activity"/>
    <property type="evidence" value="ECO:0007669"/>
    <property type="project" value="UniProtKB-KW"/>
</dbReference>
<dbReference type="Gene3D" id="3.90.850.10">
    <property type="entry name" value="Fumarylacetoacetase-like, C-terminal domain"/>
    <property type="match status" value="1"/>
</dbReference>
<dbReference type="EMBL" id="CP095074">
    <property type="protein sequence ID" value="UOQ92365.1"/>
    <property type="molecule type" value="Genomic_DNA"/>
</dbReference>
<dbReference type="SUPFAM" id="SSF56529">
    <property type="entry name" value="FAH"/>
    <property type="match status" value="1"/>
</dbReference>
<keyword evidence="2" id="KW-0479">Metal-binding</keyword>
<evidence type="ECO:0000259" key="3">
    <source>
        <dbReference type="Pfam" id="PF01557"/>
    </source>
</evidence>
<organism evidence="4 5">
    <name type="scientific">Halobacillus shinanisalinarum</name>
    <dbReference type="NCBI Taxonomy" id="2932258"/>
    <lineage>
        <taxon>Bacteria</taxon>
        <taxon>Bacillati</taxon>
        <taxon>Bacillota</taxon>
        <taxon>Bacilli</taxon>
        <taxon>Bacillales</taxon>
        <taxon>Bacillaceae</taxon>
        <taxon>Halobacillus</taxon>
    </lineage>
</organism>
<dbReference type="PANTHER" id="PTHR11820:SF7">
    <property type="entry name" value="ACYLPYRUVASE FAHD1, MITOCHONDRIAL"/>
    <property type="match status" value="1"/>
</dbReference>
<dbReference type="Proteomes" id="UP000831880">
    <property type="component" value="Chromosome"/>
</dbReference>
<dbReference type="Pfam" id="PF01557">
    <property type="entry name" value="FAA_hydrolase"/>
    <property type="match status" value="1"/>
</dbReference>
<protein>
    <submittedName>
        <fullName evidence="4">Fumarylacetoacetate hydrolase family protein</fullName>
    </submittedName>
</protein>
<sequence>MDEIRNIYCVGRNYVEHAHELNNQVPTSPLLFSKPTHSLVKANGEEITLPGDRGAVHYEAELVIRIGQPYKKGMKVDELVDRMAIGIDFTLRDVQSDLKKKGHPWVLAKGFSNSAVLSEFIDFPGVEQCEKSNFSLLLNGEQVQLGTIQHLIFDLQTLIDYTALHLGLGEGDVIFTGTPQGVGEVSDGDELSLLWREGKLGDCTIKLT</sequence>
<name>A0ABY4GW20_9BACI</name>
<gene>
    <name evidence="4" type="ORF">MUO14_18110</name>
</gene>
<keyword evidence="5" id="KW-1185">Reference proteome</keyword>
<dbReference type="InterPro" id="IPR036663">
    <property type="entry name" value="Fumarylacetoacetase_C_sf"/>
</dbReference>
<comment type="similarity">
    <text evidence="1">Belongs to the FAH family.</text>
</comment>
<feature type="domain" description="Fumarylacetoacetase-like C-terminal" evidence="3">
    <location>
        <begin position="7"/>
        <end position="193"/>
    </location>
</feature>
<reference evidence="4 5" key="1">
    <citation type="submission" date="2022-04" db="EMBL/GenBank/DDBJ databases">
        <title>Halobacillus sp. isolated from saltern.</title>
        <authorList>
            <person name="Won M."/>
            <person name="Lee C.-M."/>
            <person name="Woen H.-Y."/>
            <person name="Kwon S.-W."/>
        </authorList>
    </citation>
    <scope>NUCLEOTIDE SEQUENCE [LARGE SCALE GENOMIC DNA]</scope>
    <source>
        <strain evidence="4 5">SSTM10-2</strain>
    </source>
</reference>